<evidence type="ECO:0000313" key="2">
    <source>
        <dbReference type="EMBL" id="KAF5825258.1"/>
    </source>
</evidence>
<name>A0ABQ7FRN4_DUNSA</name>
<dbReference type="EMBL" id="MU074374">
    <property type="protein sequence ID" value="KAF5825258.1"/>
    <property type="molecule type" value="Genomic_DNA"/>
</dbReference>
<sequence>MHYQVVDLDLERSAGARRTSLSLHRPWVHHSDVKYPFTARHVGSIMSSDMTLLVQVALEERATPTHAIPTPAIPTPAIPTPAACDEGGLSLLDPGQPVRGSSTGQGSRRRAAATPPSRLEEVGASLIGRLEVRVLMMQITKAQRLMGAEAAAKQNLCTACAR</sequence>
<dbReference type="Proteomes" id="UP000815325">
    <property type="component" value="Unassembled WGS sequence"/>
</dbReference>
<organism evidence="2 3">
    <name type="scientific">Dunaliella salina</name>
    <name type="common">Green alga</name>
    <name type="synonym">Protococcus salinus</name>
    <dbReference type="NCBI Taxonomy" id="3046"/>
    <lineage>
        <taxon>Eukaryota</taxon>
        <taxon>Viridiplantae</taxon>
        <taxon>Chlorophyta</taxon>
        <taxon>core chlorophytes</taxon>
        <taxon>Chlorophyceae</taxon>
        <taxon>CS clade</taxon>
        <taxon>Chlamydomonadales</taxon>
        <taxon>Dunaliellaceae</taxon>
        <taxon>Dunaliella</taxon>
    </lineage>
</organism>
<proteinExistence type="predicted"/>
<gene>
    <name evidence="2" type="ORF">DUNSADRAFT_12782</name>
</gene>
<comment type="caution">
    <text evidence="2">The sequence shown here is derived from an EMBL/GenBank/DDBJ whole genome shotgun (WGS) entry which is preliminary data.</text>
</comment>
<evidence type="ECO:0000256" key="1">
    <source>
        <dbReference type="SAM" id="MobiDB-lite"/>
    </source>
</evidence>
<evidence type="ECO:0000313" key="3">
    <source>
        <dbReference type="Proteomes" id="UP000815325"/>
    </source>
</evidence>
<keyword evidence="3" id="KW-1185">Reference proteome</keyword>
<accession>A0ABQ7FRN4</accession>
<feature type="region of interest" description="Disordered" evidence="1">
    <location>
        <begin position="85"/>
        <end position="118"/>
    </location>
</feature>
<protein>
    <recommendedName>
        <fullName evidence="4">Encoded protein</fullName>
    </recommendedName>
</protein>
<reference evidence="2" key="1">
    <citation type="submission" date="2017-08" db="EMBL/GenBank/DDBJ databases">
        <authorList>
            <person name="Polle J.E."/>
            <person name="Barry K."/>
            <person name="Cushman J."/>
            <person name="Schmutz J."/>
            <person name="Tran D."/>
            <person name="Hathwaick L.T."/>
            <person name="Yim W.C."/>
            <person name="Jenkins J."/>
            <person name="Mckie-Krisberg Z.M."/>
            <person name="Prochnik S."/>
            <person name="Lindquist E."/>
            <person name="Dockter R.B."/>
            <person name="Adam C."/>
            <person name="Molina H."/>
            <person name="Bunkerborg J."/>
            <person name="Jin E."/>
            <person name="Buchheim M."/>
            <person name="Magnuson J."/>
        </authorList>
    </citation>
    <scope>NUCLEOTIDE SEQUENCE</scope>
    <source>
        <strain evidence="2">CCAP 19/18</strain>
    </source>
</reference>
<evidence type="ECO:0008006" key="4">
    <source>
        <dbReference type="Google" id="ProtNLM"/>
    </source>
</evidence>